<accession>A0A7C4MK91</accession>
<gene>
    <name evidence="1" type="ORF">ENS29_00930</name>
</gene>
<name>A0A7C4MK91_9BACT</name>
<dbReference type="InterPro" id="IPR036782">
    <property type="entry name" value="NE0471-like_N"/>
</dbReference>
<dbReference type="Gene3D" id="3.30.2020.10">
    <property type="entry name" value="NE0471-like N-terminal domain"/>
    <property type="match status" value="1"/>
</dbReference>
<protein>
    <submittedName>
        <fullName evidence="1">DUF2442 domain-containing protein</fullName>
    </submittedName>
</protein>
<dbReference type="Pfam" id="PF10387">
    <property type="entry name" value="DUF2442"/>
    <property type="match status" value="1"/>
</dbReference>
<comment type="caution">
    <text evidence="1">The sequence shown here is derived from an EMBL/GenBank/DDBJ whole genome shotgun (WGS) entry which is preliminary data.</text>
</comment>
<dbReference type="AlphaFoldDB" id="A0A7C4MK91"/>
<dbReference type="SUPFAM" id="SSF143880">
    <property type="entry name" value="NE0471 N-terminal domain-like"/>
    <property type="match status" value="1"/>
</dbReference>
<evidence type="ECO:0000313" key="1">
    <source>
        <dbReference type="EMBL" id="HGU31402.1"/>
    </source>
</evidence>
<proteinExistence type="predicted"/>
<dbReference type="InterPro" id="IPR018841">
    <property type="entry name" value="DUF2442"/>
</dbReference>
<organism evidence="1">
    <name type="scientific">Desulfatirhabdium butyrativorans</name>
    <dbReference type="NCBI Taxonomy" id="340467"/>
    <lineage>
        <taxon>Bacteria</taxon>
        <taxon>Pseudomonadati</taxon>
        <taxon>Thermodesulfobacteriota</taxon>
        <taxon>Desulfobacteria</taxon>
        <taxon>Desulfobacterales</taxon>
        <taxon>Desulfatirhabdiaceae</taxon>
        <taxon>Desulfatirhabdium</taxon>
    </lineage>
</organism>
<reference evidence="1" key="1">
    <citation type="journal article" date="2020" name="mSystems">
        <title>Genome- and Community-Level Interaction Insights into Carbon Utilization and Element Cycling Functions of Hydrothermarchaeota in Hydrothermal Sediment.</title>
        <authorList>
            <person name="Zhou Z."/>
            <person name="Liu Y."/>
            <person name="Xu W."/>
            <person name="Pan J."/>
            <person name="Luo Z.H."/>
            <person name="Li M."/>
        </authorList>
    </citation>
    <scope>NUCLEOTIDE SEQUENCE [LARGE SCALE GENOMIC DNA]</scope>
    <source>
        <strain evidence="1">SpSt-477</strain>
    </source>
</reference>
<dbReference type="EMBL" id="DSUH01000021">
    <property type="protein sequence ID" value="HGU31402.1"/>
    <property type="molecule type" value="Genomic_DNA"/>
</dbReference>
<sequence>MVRILEATYIEGFKIGLRFNTGEYGVVDLTDVLQRYDAAAPLRNAEEFKKFYLDEWPTLAWPCGFDLSPESLYEKATGKRLSWITDYNPSEK</sequence>